<evidence type="ECO:0000259" key="1">
    <source>
        <dbReference type="Pfam" id="PF25135"/>
    </source>
</evidence>
<reference evidence="2 3" key="1">
    <citation type="submission" date="2017-11" db="EMBL/GenBank/DDBJ databases">
        <title>Xanthomonas prunicola sp. nov., a novel pathogen that affects nectarine (Prunus persica var. nectarine) trees.</title>
        <authorList>
            <person name="Lopez M."/>
            <person name="Lopez-Soriano P."/>
            <person name="Garita-Cambronero J."/>
            <person name="Beltran C."/>
            <person name="Taghouti G."/>
            <person name="Portier P."/>
            <person name="Cubero J."/>
            <person name="Fischer-Le Saux M."/>
            <person name="Marco-Noales E."/>
        </authorList>
    </citation>
    <scope>NUCLEOTIDE SEQUENCE [LARGE SCALE GENOMIC DNA]</scope>
    <source>
        <strain evidence="2 3">CFBP8354</strain>
    </source>
</reference>
<dbReference type="InterPro" id="IPR056724">
    <property type="entry name" value="DUF7822"/>
</dbReference>
<gene>
    <name evidence="2" type="ORF">XpruCFBP8354_09195</name>
</gene>
<protein>
    <recommendedName>
        <fullName evidence="1">DUF7822 domain-containing protein</fullName>
    </recommendedName>
</protein>
<organism evidence="2 3">
    <name type="scientific">Xanthomonas prunicola</name>
    <dbReference type="NCBI Taxonomy" id="2053930"/>
    <lineage>
        <taxon>Bacteria</taxon>
        <taxon>Pseudomonadati</taxon>
        <taxon>Pseudomonadota</taxon>
        <taxon>Gammaproteobacteria</taxon>
        <taxon>Lysobacterales</taxon>
        <taxon>Lysobacteraceae</taxon>
        <taxon>Xanthomonas</taxon>
    </lineage>
</organism>
<evidence type="ECO:0000313" key="3">
    <source>
        <dbReference type="Proteomes" id="UP000233748"/>
    </source>
</evidence>
<name>A0ABX4RM89_9XANT</name>
<sequence>MANRSYLYSLSNRPTSYDDRPEMICGLSEWPYEVPFVYRLLMSADPQLCASLVSDGLDDDDEAPGDADVHGDGPHAQRVRKARLYAISGTFDPGMERFRRFAEIVKILVATAPPALPVPTAAPASVSFIWRRLKSIFSTASSPAEDPAQASGPAPASAEHLPVWLDESLSFLEERCDDFLLLETVELDLMSEGGEQGLRNCVQAEIDRCRAVGAAFDALPADMHDAAQLLRRTAAHMHAPPLDAFYGLRFDNDCDSTRTGATEHPLGLMNWSEDLYVDLMDREEFEKRRANG</sequence>
<dbReference type="EMBL" id="PHKW01000002">
    <property type="protein sequence ID" value="PKV17654.1"/>
    <property type="molecule type" value="Genomic_DNA"/>
</dbReference>
<dbReference type="Pfam" id="PF25135">
    <property type="entry name" value="DUF7822"/>
    <property type="match status" value="1"/>
</dbReference>
<evidence type="ECO:0000313" key="2">
    <source>
        <dbReference type="EMBL" id="PKV17654.1"/>
    </source>
</evidence>
<dbReference type="Proteomes" id="UP000233748">
    <property type="component" value="Unassembled WGS sequence"/>
</dbReference>
<feature type="domain" description="DUF7822" evidence="1">
    <location>
        <begin position="13"/>
        <end position="106"/>
    </location>
</feature>
<keyword evidence="3" id="KW-1185">Reference proteome</keyword>
<accession>A0ABX4RM89</accession>
<comment type="caution">
    <text evidence="2">The sequence shown here is derived from an EMBL/GenBank/DDBJ whole genome shotgun (WGS) entry which is preliminary data.</text>
</comment>
<dbReference type="RefSeq" id="WP_101362932.1">
    <property type="nucleotide sequence ID" value="NZ_PHKV01000002.1"/>
</dbReference>
<proteinExistence type="predicted"/>